<reference evidence="3" key="1">
    <citation type="journal article" date="2012" name="Science">
        <title>Fermentation, hydrogen, and sulfur metabolism in multiple uncultivated bacterial phyla.</title>
        <authorList>
            <person name="Wrighton K.C."/>
            <person name="Thomas B.C."/>
            <person name="Sharon I."/>
            <person name="Miller C.S."/>
            <person name="Castelle C.J."/>
            <person name="VerBerkmoes N.C."/>
            <person name="Wilkins M.J."/>
            <person name="Hettich R.L."/>
            <person name="Lipton M.S."/>
            <person name="Williams K.H."/>
            <person name="Long P.E."/>
            <person name="Banfield J.F."/>
        </authorList>
    </citation>
    <scope>NUCLEOTIDE SEQUENCE [LARGE SCALE GENOMIC DNA]</scope>
</reference>
<comment type="caution">
    <text evidence="3">The sequence shown here is derived from an EMBL/GenBank/DDBJ whole genome shotgun (WGS) entry which is preliminary data.</text>
</comment>
<organism evidence="3">
    <name type="scientific">uncultured bacterium</name>
    <name type="common">gcode 4</name>
    <dbReference type="NCBI Taxonomy" id="1234023"/>
    <lineage>
        <taxon>Bacteria</taxon>
        <taxon>environmental samples</taxon>
    </lineage>
</organism>
<dbReference type="Pfam" id="PF13462">
    <property type="entry name" value="Thioredoxin_4"/>
    <property type="match status" value="1"/>
</dbReference>
<proteinExistence type="predicted"/>
<evidence type="ECO:0000313" key="3">
    <source>
        <dbReference type="EMBL" id="EKE27727.1"/>
    </source>
</evidence>
<protein>
    <submittedName>
        <fullName evidence="3">DSBA oxidoreductase</fullName>
    </submittedName>
</protein>
<feature type="transmembrane region" description="Helical" evidence="1">
    <location>
        <begin position="9"/>
        <end position="29"/>
    </location>
</feature>
<evidence type="ECO:0000259" key="2">
    <source>
        <dbReference type="Pfam" id="PF13462"/>
    </source>
</evidence>
<evidence type="ECO:0000256" key="1">
    <source>
        <dbReference type="SAM" id="Phobius"/>
    </source>
</evidence>
<feature type="domain" description="Thioredoxin-like fold" evidence="2">
    <location>
        <begin position="116"/>
        <end position="261"/>
    </location>
</feature>
<keyword evidence="1" id="KW-0812">Transmembrane</keyword>
<accession>K2G0P9</accession>
<keyword evidence="1" id="KW-0472">Membrane</keyword>
<dbReference type="InterPro" id="IPR012336">
    <property type="entry name" value="Thioredoxin-like_fold"/>
</dbReference>
<dbReference type="EMBL" id="AMFJ01000438">
    <property type="protein sequence ID" value="EKE27727.1"/>
    <property type="molecule type" value="Genomic_DNA"/>
</dbReference>
<gene>
    <name evidence="3" type="ORF">ACD_3C00164G0009</name>
</gene>
<dbReference type="SUPFAM" id="SSF52833">
    <property type="entry name" value="Thioredoxin-like"/>
    <property type="match status" value="1"/>
</dbReference>
<sequence length="286" mass="33805">METNDKSHLPIIVIMLLSSALIITTNYFMTKQIVFDVQQKIIENEYEKIWWKDNYNILKEIQKDEILNYVNKLKQENPELIYKMRQNAEIKESPEKKLLSWEAFKNIKWNAYVQWNSGAAITIMEYSDMECPFCKDFHNNKTLKQFIEKSEDTNYIFKNFPIPTHKYASQMAFYAKCGEKIGGWEKYLESIDKLFLLDILSETGSITGKIRENILKAGIDEKQFDECTNDKENEILVKKEFEEWLNLWINSTPTSIIINNMNWEYISLAWVVAEDDIKLAINSLLN</sequence>
<dbReference type="AlphaFoldDB" id="K2G0P9"/>
<keyword evidence="1" id="KW-1133">Transmembrane helix</keyword>
<dbReference type="Gene3D" id="3.40.30.10">
    <property type="entry name" value="Glutaredoxin"/>
    <property type="match status" value="1"/>
</dbReference>
<dbReference type="InterPro" id="IPR036249">
    <property type="entry name" value="Thioredoxin-like_sf"/>
</dbReference>
<name>K2G0P9_9BACT</name>